<accession>A0A8X6SSG5</accession>
<organism evidence="1 2">
    <name type="scientific">Trichonephila clavipes</name>
    <name type="common">Golden silk orbweaver</name>
    <name type="synonym">Nephila clavipes</name>
    <dbReference type="NCBI Taxonomy" id="2585209"/>
    <lineage>
        <taxon>Eukaryota</taxon>
        <taxon>Metazoa</taxon>
        <taxon>Ecdysozoa</taxon>
        <taxon>Arthropoda</taxon>
        <taxon>Chelicerata</taxon>
        <taxon>Arachnida</taxon>
        <taxon>Araneae</taxon>
        <taxon>Araneomorphae</taxon>
        <taxon>Entelegynae</taxon>
        <taxon>Araneoidea</taxon>
        <taxon>Nephilidae</taxon>
        <taxon>Trichonephila</taxon>
    </lineage>
</organism>
<comment type="caution">
    <text evidence="1">The sequence shown here is derived from an EMBL/GenBank/DDBJ whole genome shotgun (WGS) entry which is preliminary data.</text>
</comment>
<sequence>MSGVVSERRGITLVWSSSLDHTSKLRGGCGSLVVKVSDRGLHVTSSSLVPLKTRRVGERCTLNLSRAQMSSRWCDLVVRRGGACSGVVHVTSPWFKITWPVTNCSHIAL</sequence>
<keyword evidence="2" id="KW-1185">Reference proteome</keyword>
<protein>
    <submittedName>
        <fullName evidence="1">Uncharacterized protein</fullName>
    </submittedName>
</protein>
<dbReference type="EMBL" id="BMAU01021344">
    <property type="protein sequence ID" value="GFY17431.1"/>
    <property type="molecule type" value="Genomic_DNA"/>
</dbReference>
<gene>
    <name evidence="1" type="primary">NCL1_05223</name>
    <name evidence="1" type="ORF">TNCV_658441</name>
</gene>
<reference evidence="1" key="1">
    <citation type="submission" date="2020-08" db="EMBL/GenBank/DDBJ databases">
        <title>Multicomponent nature underlies the extraordinary mechanical properties of spider dragline silk.</title>
        <authorList>
            <person name="Kono N."/>
            <person name="Nakamura H."/>
            <person name="Mori M."/>
            <person name="Yoshida Y."/>
            <person name="Ohtoshi R."/>
            <person name="Malay A.D."/>
            <person name="Moran D.A.P."/>
            <person name="Tomita M."/>
            <person name="Numata K."/>
            <person name="Arakawa K."/>
        </authorList>
    </citation>
    <scope>NUCLEOTIDE SEQUENCE</scope>
</reference>
<dbReference type="Proteomes" id="UP000887159">
    <property type="component" value="Unassembled WGS sequence"/>
</dbReference>
<proteinExistence type="predicted"/>
<dbReference type="AlphaFoldDB" id="A0A8X6SSG5"/>
<evidence type="ECO:0000313" key="1">
    <source>
        <dbReference type="EMBL" id="GFY17431.1"/>
    </source>
</evidence>
<evidence type="ECO:0000313" key="2">
    <source>
        <dbReference type="Proteomes" id="UP000887159"/>
    </source>
</evidence>
<name>A0A8X6SSG5_TRICX</name>